<keyword evidence="3" id="KW-1185">Reference proteome</keyword>
<sequence>MDNPNNNSNNNNQTSHSHYRTTGTRRIPSWLNAIPSEAGAGSDATSRTGPASTIASHHHHHHQQGPPPPYSLGQPSQQQQPEKSGYSTQDQSMSPPKMKIRGHFNPPNQQLYSETSLASSDQQNHQFGNQTPPKPTTSTQPTSTQQSSQQVLSQQGKPASPSKSGNVLDPLRQEIIGNFTAQCVACIFSASGATSPLSQCGRCSMIKSYVNQTYHTYRFLHSFLLPISEVFNYEEMLAYLNEAIIERVMSKGEQGKEKVYPVMDDFGVVVNKAKRRKEFFGGGVDRGEGRGVNGRVIGQWGMVRDGTVNVPREEGGSQRERKRGWNEEGRVIY</sequence>
<reference evidence="2" key="1">
    <citation type="submission" date="2023-06" db="EMBL/GenBank/DDBJ databases">
        <title>Genome-scale phylogeny and comparative genomics of the fungal order Sordariales.</title>
        <authorList>
            <consortium name="Lawrence Berkeley National Laboratory"/>
            <person name="Hensen N."/>
            <person name="Bonometti L."/>
            <person name="Westerberg I."/>
            <person name="Brannstrom I.O."/>
            <person name="Guillou S."/>
            <person name="Cros-Aarteil S."/>
            <person name="Calhoun S."/>
            <person name="Haridas S."/>
            <person name="Kuo A."/>
            <person name="Mondo S."/>
            <person name="Pangilinan J."/>
            <person name="Riley R."/>
            <person name="Labutti K."/>
            <person name="Andreopoulos B."/>
            <person name="Lipzen A."/>
            <person name="Chen C."/>
            <person name="Yanf M."/>
            <person name="Daum C."/>
            <person name="Ng V."/>
            <person name="Clum A."/>
            <person name="Steindorff A."/>
            <person name="Ohm R."/>
            <person name="Martin F."/>
            <person name="Silar P."/>
            <person name="Natvig D."/>
            <person name="Lalanne C."/>
            <person name="Gautier V."/>
            <person name="Ament-Velasquez S.L."/>
            <person name="Kruys A."/>
            <person name="Hutchinson M.I."/>
            <person name="Powell A.J."/>
            <person name="Barry K."/>
            <person name="Miller A.N."/>
            <person name="Grigoriev I.V."/>
            <person name="Debuchy R."/>
            <person name="Gladieux P."/>
            <person name="Thoren M.H."/>
            <person name="Johannesson H."/>
        </authorList>
    </citation>
    <scope>NUCLEOTIDE SEQUENCE</scope>
    <source>
        <strain evidence="2">CBS 307.81</strain>
    </source>
</reference>
<feature type="region of interest" description="Disordered" evidence="1">
    <location>
        <begin position="1"/>
        <end position="168"/>
    </location>
</feature>
<accession>A0AA39ZNM7</accession>
<feature type="compositionally biased region" description="Polar residues" evidence="1">
    <location>
        <begin position="43"/>
        <end position="55"/>
    </location>
</feature>
<dbReference type="EMBL" id="JAULSY010000001">
    <property type="protein sequence ID" value="KAK0674411.1"/>
    <property type="molecule type" value="Genomic_DNA"/>
</dbReference>
<feature type="compositionally biased region" description="Polar residues" evidence="1">
    <location>
        <begin position="106"/>
        <end position="129"/>
    </location>
</feature>
<feature type="compositionally biased region" description="Polar residues" evidence="1">
    <location>
        <begin position="13"/>
        <end position="24"/>
    </location>
</feature>
<feature type="region of interest" description="Disordered" evidence="1">
    <location>
        <begin position="308"/>
        <end position="333"/>
    </location>
</feature>
<name>A0AA39ZNM7_9PEZI</name>
<feature type="compositionally biased region" description="Low complexity" evidence="1">
    <location>
        <begin position="136"/>
        <end position="150"/>
    </location>
</feature>
<gene>
    <name evidence="2" type="ORF">QBC41DRAFT_123</name>
</gene>
<evidence type="ECO:0000313" key="2">
    <source>
        <dbReference type="EMBL" id="KAK0674411.1"/>
    </source>
</evidence>
<feature type="compositionally biased region" description="Polar residues" evidence="1">
    <location>
        <begin position="151"/>
        <end position="165"/>
    </location>
</feature>
<feature type="compositionally biased region" description="Polar residues" evidence="1">
    <location>
        <begin position="73"/>
        <end position="94"/>
    </location>
</feature>
<organism evidence="2 3">
    <name type="scientific">Cercophora samala</name>
    <dbReference type="NCBI Taxonomy" id="330535"/>
    <lineage>
        <taxon>Eukaryota</taxon>
        <taxon>Fungi</taxon>
        <taxon>Dikarya</taxon>
        <taxon>Ascomycota</taxon>
        <taxon>Pezizomycotina</taxon>
        <taxon>Sordariomycetes</taxon>
        <taxon>Sordariomycetidae</taxon>
        <taxon>Sordariales</taxon>
        <taxon>Lasiosphaeriaceae</taxon>
        <taxon>Cercophora</taxon>
    </lineage>
</organism>
<comment type="caution">
    <text evidence="2">The sequence shown here is derived from an EMBL/GenBank/DDBJ whole genome shotgun (WGS) entry which is preliminary data.</text>
</comment>
<feature type="compositionally biased region" description="Low complexity" evidence="1">
    <location>
        <begin position="1"/>
        <end position="12"/>
    </location>
</feature>
<proteinExistence type="predicted"/>
<protein>
    <submittedName>
        <fullName evidence="2">Uncharacterized protein</fullName>
    </submittedName>
</protein>
<dbReference type="AlphaFoldDB" id="A0AA39ZNM7"/>
<evidence type="ECO:0000313" key="3">
    <source>
        <dbReference type="Proteomes" id="UP001174997"/>
    </source>
</evidence>
<evidence type="ECO:0000256" key="1">
    <source>
        <dbReference type="SAM" id="MobiDB-lite"/>
    </source>
</evidence>
<dbReference type="Proteomes" id="UP001174997">
    <property type="component" value="Unassembled WGS sequence"/>
</dbReference>
<feature type="compositionally biased region" description="Basic and acidic residues" evidence="1">
    <location>
        <begin position="311"/>
        <end position="333"/>
    </location>
</feature>